<feature type="transmembrane region" description="Helical" evidence="9">
    <location>
        <begin position="619"/>
        <end position="639"/>
    </location>
</feature>
<feature type="transmembrane region" description="Helical" evidence="9">
    <location>
        <begin position="1223"/>
        <end position="1246"/>
    </location>
</feature>
<dbReference type="InterPro" id="IPR020846">
    <property type="entry name" value="MFS_dom"/>
</dbReference>
<proteinExistence type="inferred from homology"/>
<feature type="transmembrane region" description="Helical" evidence="9">
    <location>
        <begin position="192"/>
        <end position="216"/>
    </location>
</feature>
<feature type="transmembrane region" description="Helical" evidence="9">
    <location>
        <begin position="985"/>
        <end position="1004"/>
    </location>
</feature>
<keyword evidence="7 9" id="KW-1133">Transmembrane helix</keyword>
<dbReference type="PROSITE" id="PS51257">
    <property type="entry name" value="PROKAR_LIPOPROTEIN"/>
    <property type="match status" value="1"/>
</dbReference>
<feature type="transmembrane region" description="Helical" evidence="9">
    <location>
        <begin position="75"/>
        <end position="94"/>
    </location>
</feature>
<comment type="subcellular location">
    <subcellularLocation>
        <location evidence="1">Membrane</location>
        <topology evidence="1">Multi-pass membrane protein</topology>
    </subcellularLocation>
</comment>
<dbReference type="PANTHER" id="PTHR23500:SF371">
    <property type="entry name" value="OS07G0206600 PROTEIN"/>
    <property type="match status" value="1"/>
</dbReference>
<dbReference type="InterPro" id="IPR044778">
    <property type="entry name" value="MFS_STP/MST-like_plant"/>
</dbReference>
<feature type="transmembrane region" description="Helical" evidence="9">
    <location>
        <begin position="1040"/>
        <end position="1062"/>
    </location>
</feature>
<feature type="transmembrane region" description="Helical" evidence="9">
    <location>
        <begin position="164"/>
        <end position="186"/>
    </location>
</feature>
<evidence type="ECO:0000313" key="11">
    <source>
        <dbReference type="EMBL" id="WKA02225.1"/>
    </source>
</evidence>
<feature type="transmembrane region" description="Helical" evidence="9">
    <location>
        <begin position="1351"/>
        <end position="1374"/>
    </location>
</feature>
<feature type="transmembrane region" description="Helical" evidence="9">
    <location>
        <begin position="313"/>
        <end position="336"/>
    </location>
</feature>
<feature type="transmembrane region" description="Helical" evidence="9">
    <location>
        <begin position="130"/>
        <end position="152"/>
    </location>
</feature>
<feature type="domain" description="Major facilitator superfamily (MFS) profile" evidence="10">
    <location>
        <begin position="898"/>
        <end position="1378"/>
    </location>
</feature>
<feature type="transmembrane region" description="Helical" evidence="9">
    <location>
        <begin position="1016"/>
        <end position="1034"/>
    </location>
</feature>
<keyword evidence="12" id="KW-1185">Reference proteome</keyword>
<feature type="domain" description="Major facilitator superfamily (MFS) profile" evidence="10">
    <location>
        <begin position="21"/>
        <end position="468"/>
    </location>
</feature>
<feature type="transmembrane region" description="Helical" evidence="9">
    <location>
        <begin position="869"/>
        <end position="891"/>
    </location>
</feature>
<evidence type="ECO:0000259" key="10">
    <source>
        <dbReference type="PROSITE" id="PS50850"/>
    </source>
</evidence>
<accession>A0ABY9D400</accession>
<organism evidence="11 12">
    <name type="scientific">Vitis vinifera</name>
    <name type="common">Grape</name>
    <dbReference type="NCBI Taxonomy" id="29760"/>
    <lineage>
        <taxon>Eukaryota</taxon>
        <taxon>Viridiplantae</taxon>
        <taxon>Streptophyta</taxon>
        <taxon>Embryophyta</taxon>
        <taxon>Tracheophyta</taxon>
        <taxon>Spermatophyta</taxon>
        <taxon>Magnoliopsida</taxon>
        <taxon>eudicotyledons</taxon>
        <taxon>Gunneridae</taxon>
        <taxon>Pentapetalae</taxon>
        <taxon>rosids</taxon>
        <taxon>Vitales</taxon>
        <taxon>Vitaceae</taxon>
        <taxon>Viteae</taxon>
        <taxon>Vitis</taxon>
    </lineage>
</organism>
<evidence type="ECO:0000256" key="4">
    <source>
        <dbReference type="ARBA" id="ARBA00022597"/>
    </source>
</evidence>
<evidence type="ECO:0000256" key="6">
    <source>
        <dbReference type="ARBA" id="ARBA00022847"/>
    </source>
</evidence>
<feature type="transmembrane region" description="Helical" evidence="9">
    <location>
        <begin position="277"/>
        <end position="301"/>
    </location>
</feature>
<feature type="transmembrane region" description="Helical" evidence="9">
    <location>
        <begin position="1324"/>
        <end position="1345"/>
    </location>
</feature>
<feature type="transmembrane region" description="Helical" evidence="9">
    <location>
        <begin position="767"/>
        <end position="787"/>
    </location>
</feature>
<gene>
    <name evidence="11" type="ORF">VitviT2T_020439</name>
</gene>
<dbReference type="InterPro" id="IPR005829">
    <property type="entry name" value="Sugar_transporter_CS"/>
</dbReference>
<keyword evidence="5 9" id="KW-0812">Transmembrane</keyword>
<feature type="domain" description="Major facilitator superfamily (MFS) profile" evidence="10">
    <location>
        <begin position="487"/>
        <end position="906"/>
    </location>
</feature>
<dbReference type="PROSITE" id="PS00217">
    <property type="entry name" value="SUGAR_TRANSPORT_2"/>
    <property type="match status" value="3"/>
</dbReference>
<keyword evidence="6" id="KW-0769">Symport</keyword>
<feature type="transmembrane region" description="Helical" evidence="9">
    <location>
        <begin position="1102"/>
        <end position="1126"/>
    </location>
</feature>
<dbReference type="EMBL" id="CP126660">
    <property type="protein sequence ID" value="WKA02225.1"/>
    <property type="molecule type" value="Genomic_DNA"/>
</dbReference>
<keyword evidence="3" id="KW-0813">Transport</keyword>
<reference evidence="11 12" key="1">
    <citation type="journal article" date="2023" name="Hortic Res">
        <title>The complete reference genome for grapevine (Vitis vinifera L.) genetics and breeding.</title>
        <authorList>
            <person name="Shi X."/>
            <person name="Cao S."/>
            <person name="Wang X."/>
            <person name="Huang S."/>
            <person name="Wang Y."/>
            <person name="Liu Z."/>
            <person name="Liu W."/>
            <person name="Leng X."/>
            <person name="Peng Y."/>
            <person name="Wang N."/>
            <person name="Wang Y."/>
            <person name="Ma Z."/>
            <person name="Xu X."/>
            <person name="Zhang F."/>
            <person name="Xue H."/>
            <person name="Zhong H."/>
            <person name="Wang Y."/>
            <person name="Zhang K."/>
            <person name="Velt A."/>
            <person name="Avia K."/>
            <person name="Holtgrawe D."/>
            <person name="Grimplet J."/>
            <person name="Matus J.T."/>
            <person name="Ware D."/>
            <person name="Wu X."/>
            <person name="Wang H."/>
            <person name="Liu C."/>
            <person name="Fang Y."/>
            <person name="Rustenholz C."/>
            <person name="Cheng Z."/>
            <person name="Xiao H."/>
            <person name="Zhou Y."/>
        </authorList>
    </citation>
    <scope>NUCLEOTIDE SEQUENCE [LARGE SCALE GENOMIC DNA]</scope>
    <source>
        <strain evidence="12">cv. Pinot noir / PN40024</strain>
        <tissue evidence="11">Leaf</tissue>
    </source>
</reference>
<feature type="transmembrane region" description="Helical" evidence="9">
    <location>
        <begin position="1074"/>
        <end position="1096"/>
    </location>
</feature>
<feature type="transmembrane region" description="Helical" evidence="9">
    <location>
        <begin position="376"/>
        <end position="402"/>
    </location>
</feature>
<evidence type="ECO:0000256" key="5">
    <source>
        <dbReference type="ARBA" id="ARBA00022692"/>
    </source>
</evidence>
<evidence type="ECO:0000256" key="7">
    <source>
        <dbReference type="ARBA" id="ARBA00022989"/>
    </source>
</evidence>
<keyword evidence="4" id="KW-0762">Sugar transport</keyword>
<dbReference type="NCBIfam" id="TIGR00879">
    <property type="entry name" value="SP"/>
    <property type="match status" value="3"/>
</dbReference>
<dbReference type="Pfam" id="PF00083">
    <property type="entry name" value="Sugar_tr"/>
    <property type="match status" value="3"/>
</dbReference>
<protein>
    <recommendedName>
        <fullName evidence="10">Major facilitator superfamily (MFS) profile domain-containing protein</fullName>
    </recommendedName>
</protein>
<evidence type="ECO:0000256" key="2">
    <source>
        <dbReference type="ARBA" id="ARBA00010992"/>
    </source>
</evidence>
<evidence type="ECO:0000313" key="12">
    <source>
        <dbReference type="Proteomes" id="UP001227230"/>
    </source>
</evidence>
<feature type="transmembrane region" description="Helical" evidence="9">
    <location>
        <begin position="651"/>
        <end position="671"/>
    </location>
</feature>
<dbReference type="InterPro" id="IPR036259">
    <property type="entry name" value="MFS_trans_sf"/>
</dbReference>
<dbReference type="InterPro" id="IPR045262">
    <property type="entry name" value="STP/PLT_plant"/>
</dbReference>
<feature type="transmembrane region" description="Helical" evidence="9">
    <location>
        <begin position="586"/>
        <end position="607"/>
    </location>
</feature>
<comment type="similarity">
    <text evidence="2">Belongs to the major facilitator superfamily. Sugar transporter (TC 2.A.1.1) family.</text>
</comment>
<feature type="transmembrane region" description="Helical" evidence="9">
    <location>
        <begin position="898"/>
        <end position="919"/>
    </location>
</feature>
<dbReference type="InterPro" id="IPR003663">
    <property type="entry name" value="Sugar/inositol_transpt"/>
</dbReference>
<feature type="transmembrane region" description="Helical" evidence="9">
    <location>
        <begin position="530"/>
        <end position="549"/>
    </location>
</feature>
<dbReference type="PANTHER" id="PTHR23500">
    <property type="entry name" value="SOLUTE CARRIER FAMILY 2, FACILITATED GLUCOSE TRANSPORTER"/>
    <property type="match status" value="1"/>
</dbReference>
<feature type="transmembrane region" description="Helical" evidence="9">
    <location>
        <begin position="14"/>
        <end position="34"/>
    </location>
</feature>
<feature type="transmembrane region" description="Helical" evidence="9">
    <location>
        <begin position="1187"/>
        <end position="1211"/>
    </location>
</feature>
<sequence>MTKIEKVGSFESKITVYVVVCWVLAACGGLMFGYDIGISGGVTAMDDFLIKFFPAVYQRKLRAKEDNYCKYDNQYLQLFTSSLYLAALVSSFAASKMCSKLGRKPTIFVASAFFLCGSLLSAAAQRIWMIILARVLLGVGVGFGNEAVPLFLSEIAPVQHRGAVNILFQLFITIGILFANLVNYGASKIHPWGWRLSLGLASLPAAFLFVGSVVIIETPASLVERNQESQGLSTLKKIRGVEDVDAEFEQIKMACEAAREVKDPFKRLMKRSSMPPLIIGVMMQVFQQFTGINAIMFYAPVLFQTVGFKNDASLLSSVITGLVNVFSTLVSIYGVDRVGRRKLLLQACVQMFISQTAIGAILLVHLKGSNSLDEGLAGLVVVLVCLFVMSFAWSWGPLGWLIPSETFPLEIRTSGFACAVSSNMLFTFIIAQAFLSMMCHMRAFIFFFFAAWIVAMGLFVLFLLPETKNVPIDAMVERVWKQHPVWKRFMDDYDGGVTAMDDFLIKFFPAVYQRKLRAKEDNYCKYDNQYLQLFTSSLYLAALVSSFAASKMCSKLGRKPTIFVASAFFLCGSLLSAAAQRIWMIILARVLLGVGVGFGNEAVPLFLSEIAPVQHRGAVNILFQLFITIGILFANLVNYGASKIHPWGWRLSLGLASLPAAFLFVGSVVIIETPASLVERNQESQGLSTLKKIRGVEDVDAEFEQIKMACEAAREVKDPFKRLMKRSSMPPLIIGVMMQVFQQFTGINAIMFYAPVLFQTVGFKNDASLLSSVITGLVNVFSTLVSIYGVDRVGRRKLLLQACVQMFISQTAIGAILLVHLKGSNSLDEGLAGLVVVLVCLFVMSFAWSWGPLGWLIPSETFPLEIRTSGFACAVSSNMLFTFIIAQAFLSMMCHMRAFIFFFFAAWIVAMGLFVLFLLPETKNVPIDAMVERVWKQHPVWKRFMDDYDGGVTAMDDFLIKFFPAVYQRKLRAKEDNYCKYDNQYLQLFTSSLYLAALVSSFAASKMCSKLGRKPTIFVASAFFLCGSLLSAAAQRIWMIILARVLLGVGVGFGNEAVPLFLSEIAPVQHRGAVNILFQLFITIGILFANLVNYGASKIHPWGWRLSLGLASLPAAFLFVGSVVIIETPASLVERNQESQGLSTLKKIRGVEDVDAEFEQIKMACEAAREVKDPFKTLMKRSSMPPLIIGVMMQVFQQFTGINAIMFYAPVLFQTVGFKNDASLLSSVITGLVNVFSTLVSIYGVDRVGRRKLLLQACVQMFISQTAIGAILLVHLKGSNSLDEGLAGLVVVLVCLFVMSFAWSWGPLGWLIPSETFPLEIRTSGFACAVSSNMLFTFIIAQAFLSMMCHMRAFIFFFFAAWIVVMGLFVLFLLPETKNVPIDAMVERVWKQHPVWKRFMDDYDGKEGVKNVGMII</sequence>
<evidence type="ECO:0000256" key="1">
    <source>
        <dbReference type="ARBA" id="ARBA00004141"/>
    </source>
</evidence>
<feature type="transmembrane region" description="Helical" evidence="9">
    <location>
        <begin position="1253"/>
        <end position="1274"/>
    </location>
</feature>
<name>A0ABY9D400_VITVI</name>
<dbReference type="InterPro" id="IPR005828">
    <property type="entry name" value="MFS_sugar_transport-like"/>
</dbReference>
<dbReference type="SUPFAM" id="SSF103473">
    <property type="entry name" value="MFS general substrate transporter"/>
    <property type="match status" value="3"/>
</dbReference>
<feature type="transmembrane region" description="Helical" evidence="9">
    <location>
        <begin position="1286"/>
        <end position="1312"/>
    </location>
</feature>
<dbReference type="PROSITE" id="PS00216">
    <property type="entry name" value="SUGAR_TRANSPORT_1"/>
    <property type="match status" value="2"/>
</dbReference>
<evidence type="ECO:0000256" key="8">
    <source>
        <dbReference type="ARBA" id="ARBA00023136"/>
    </source>
</evidence>
<evidence type="ECO:0000256" key="9">
    <source>
        <dbReference type="SAM" id="Phobius"/>
    </source>
</evidence>
<dbReference type="Gene3D" id="1.20.1250.20">
    <property type="entry name" value="MFS general substrate transporter like domains"/>
    <property type="match status" value="3"/>
</dbReference>
<feature type="transmembrane region" description="Helical" evidence="9">
    <location>
        <begin position="561"/>
        <end position="579"/>
    </location>
</feature>
<feature type="transmembrane region" description="Helical" evidence="9">
    <location>
        <begin position="414"/>
        <end position="435"/>
    </location>
</feature>
<dbReference type="CDD" id="cd17361">
    <property type="entry name" value="MFS_STP"/>
    <property type="match status" value="3"/>
</dbReference>
<dbReference type="PRINTS" id="PR00171">
    <property type="entry name" value="SUGRTRNSPORT"/>
</dbReference>
<feature type="transmembrane region" description="Helical" evidence="9">
    <location>
        <begin position="732"/>
        <end position="755"/>
    </location>
</feature>
<feature type="transmembrane region" description="Helical" evidence="9">
    <location>
        <begin position="106"/>
        <end position="124"/>
    </location>
</feature>
<dbReference type="PROSITE" id="PS50850">
    <property type="entry name" value="MFS"/>
    <property type="match status" value="3"/>
</dbReference>
<evidence type="ECO:0000256" key="3">
    <source>
        <dbReference type="ARBA" id="ARBA00022448"/>
    </source>
</evidence>
<feature type="transmembrane region" description="Helical" evidence="9">
    <location>
        <begin position="831"/>
        <end position="849"/>
    </location>
</feature>
<feature type="transmembrane region" description="Helical" evidence="9">
    <location>
        <begin position="441"/>
        <end position="464"/>
    </location>
</feature>
<keyword evidence="8 9" id="KW-0472">Membrane</keyword>
<dbReference type="Proteomes" id="UP001227230">
    <property type="component" value="Chromosome 13"/>
</dbReference>